<proteinExistence type="predicted"/>
<keyword evidence="2" id="KW-1185">Reference proteome</keyword>
<reference evidence="1 2" key="1">
    <citation type="submission" date="2019-05" db="EMBL/GenBank/DDBJ databases">
        <title>Another draft genome of Portunus trituberculatus and its Hox gene families provides insights of decapod evolution.</title>
        <authorList>
            <person name="Jeong J.-H."/>
            <person name="Song I."/>
            <person name="Kim S."/>
            <person name="Choi T."/>
            <person name="Kim D."/>
            <person name="Ryu S."/>
            <person name="Kim W."/>
        </authorList>
    </citation>
    <scope>NUCLEOTIDE SEQUENCE [LARGE SCALE GENOMIC DNA]</scope>
    <source>
        <tissue evidence="1">Muscle</tissue>
    </source>
</reference>
<sequence>MIGERDGGGSGLVEGCDDCWSGGSLVDSTTGGCSSFVDIAERLRVTRASHQPWPPLHLVKHGASDDNSLA</sequence>
<gene>
    <name evidence="1" type="ORF">E2C01_084930</name>
</gene>
<accession>A0A5B7JC71</accession>
<dbReference type="Proteomes" id="UP000324222">
    <property type="component" value="Unassembled WGS sequence"/>
</dbReference>
<comment type="caution">
    <text evidence="1">The sequence shown here is derived from an EMBL/GenBank/DDBJ whole genome shotgun (WGS) entry which is preliminary data.</text>
</comment>
<evidence type="ECO:0000313" key="2">
    <source>
        <dbReference type="Proteomes" id="UP000324222"/>
    </source>
</evidence>
<organism evidence="1 2">
    <name type="scientific">Portunus trituberculatus</name>
    <name type="common">Swimming crab</name>
    <name type="synonym">Neptunus trituberculatus</name>
    <dbReference type="NCBI Taxonomy" id="210409"/>
    <lineage>
        <taxon>Eukaryota</taxon>
        <taxon>Metazoa</taxon>
        <taxon>Ecdysozoa</taxon>
        <taxon>Arthropoda</taxon>
        <taxon>Crustacea</taxon>
        <taxon>Multicrustacea</taxon>
        <taxon>Malacostraca</taxon>
        <taxon>Eumalacostraca</taxon>
        <taxon>Eucarida</taxon>
        <taxon>Decapoda</taxon>
        <taxon>Pleocyemata</taxon>
        <taxon>Brachyura</taxon>
        <taxon>Eubrachyura</taxon>
        <taxon>Portunoidea</taxon>
        <taxon>Portunidae</taxon>
        <taxon>Portuninae</taxon>
        <taxon>Portunus</taxon>
    </lineage>
</organism>
<protein>
    <submittedName>
        <fullName evidence="1">Uncharacterized protein</fullName>
    </submittedName>
</protein>
<name>A0A5B7JC71_PORTR</name>
<dbReference type="EMBL" id="VSRR010082803">
    <property type="protein sequence ID" value="MPC89964.1"/>
    <property type="molecule type" value="Genomic_DNA"/>
</dbReference>
<dbReference type="AlphaFoldDB" id="A0A5B7JC71"/>
<evidence type="ECO:0000313" key="1">
    <source>
        <dbReference type="EMBL" id="MPC89964.1"/>
    </source>
</evidence>